<name>A0ABQ6JM58_9ACTN</name>
<dbReference type="InterPro" id="IPR011257">
    <property type="entry name" value="DNA_glycosylase"/>
</dbReference>
<protein>
    <submittedName>
        <fullName evidence="8">Uncharacterized protein</fullName>
    </submittedName>
</protein>
<comment type="subcellular location">
    <subcellularLocation>
        <location evidence="1">Cell membrane</location>
        <topology evidence="1">Peripheral membrane protein</topology>
    </subcellularLocation>
</comment>
<evidence type="ECO:0000256" key="4">
    <source>
        <dbReference type="ARBA" id="ARBA00022679"/>
    </source>
</evidence>
<reference evidence="9" key="1">
    <citation type="journal article" date="2019" name="Int. J. Syst. Evol. Microbiol.">
        <title>The Global Catalogue of Microorganisms (GCM) 10K type strain sequencing project: providing services to taxonomists for standard genome sequencing and annotation.</title>
        <authorList>
            <consortium name="The Broad Institute Genomics Platform"/>
            <consortium name="The Broad Institute Genome Sequencing Center for Infectious Disease"/>
            <person name="Wu L."/>
            <person name="Ma J."/>
        </authorList>
    </citation>
    <scope>NUCLEOTIDE SEQUENCE [LARGE SCALE GENOMIC DNA]</scope>
    <source>
        <strain evidence="9">NBRC 108730</strain>
    </source>
</reference>
<accession>A0ABQ6JM58</accession>
<feature type="region of interest" description="Disordered" evidence="7">
    <location>
        <begin position="174"/>
        <end position="194"/>
    </location>
</feature>
<dbReference type="PANTHER" id="PTHR37316">
    <property type="entry name" value="TEICHOIC ACID GLYCEROL-PHOSPHATE PRIMASE"/>
    <property type="match status" value="1"/>
</dbReference>
<dbReference type="InterPro" id="IPR007554">
    <property type="entry name" value="Glycerophosphate_synth"/>
</dbReference>
<evidence type="ECO:0000256" key="3">
    <source>
        <dbReference type="ARBA" id="ARBA00022475"/>
    </source>
</evidence>
<evidence type="ECO:0000256" key="6">
    <source>
        <dbReference type="ARBA" id="ARBA00023136"/>
    </source>
</evidence>
<evidence type="ECO:0000256" key="5">
    <source>
        <dbReference type="ARBA" id="ARBA00022944"/>
    </source>
</evidence>
<comment type="similarity">
    <text evidence="2">Belongs to the CDP-glycerol glycerophosphotransferase family.</text>
</comment>
<dbReference type="SUPFAM" id="SSF53756">
    <property type="entry name" value="UDP-Glycosyltransferase/glycogen phosphorylase"/>
    <property type="match status" value="1"/>
</dbReference>
<gene>
    <name evidence="8" type="ORF">GCM10025868_36690</name>
</gene>
<dbReference type="InterPro" id="IPR043149">
    <property type="entry name" value="TagF_N"/>
</dbReference>
<proteinExistence type="inferred from homology"/>
<evidence type="ECO:0000256" key="2">
    <source>
        <dbReference type="ARBA" id="ARBA00010488"/>
    </source>
</evidence>
<organism evidence="8 9">
    <name type="scientific">Angustibacter aerolatus</name>
    <dbReference type="NCBI Taxonomy" id="1162965"/>
    <lineage>
        <taxon>Bacteria</taxon>
        <taxon>Bacillati</taxon>
        <taxon>Actinomycetota</taxon>
        <taxon>Actinomycetes</taxon>
        <taxon>Kineosporiales</taxon>
        <taxon>Kineosporiaceae</taxon>
    </lineage>
</organism>
<comment type="caution">
    <text evidence="8">The sequence shown here is derived from an EMBL/GenBank/DDBJ whole genome shotgun (WGS) entry which is preliminary data.</text>
</comment>
<evidence type="ECO:0000313" key="8">
    <source>
        <dbReference type="EMBL" id="GMA88419.1"/>
    </source>
</evidence>
<keyword evidence="5" id="KW-0777">Teichoic acid biosynthesis</keyword>
<keyword evidence="9" id="KW-1185">Reference proteome</keyword>
<dbReference type="InterPro" id="IPR043148">
    <property type="entry name" value="TagF_C"/>
</dbReference>
<keyword evidence="3" id="KW-1003">Cell membrane</keyword>
<dbReference type="Pfam" id="PF04464">
    <property type="entry name" value="Glyphos_transf"/>
    <property type="match status" value="1"/>
</dbReference>
<evidence type="ECO:0000256" key="7">
    <source>
        <dbReference type="SAM" id="MobiDB-lite"/>
    </source>
</evidence>
<sequence length="555" mass="60675">MGMRVPPSAQTLTRIPSWEWLQASIDGKRSAAVVRSAQVAGRLEATIGMPHAEAERRLTAVPGVGTWTAAEVRQRAHGDPDAVSFGDYHVAKNITWALTGQVQDDDALLEPARAVRRAPLPGAAAARAWPASGVRAVGRGWPRAPICRVRADCPVSPGSRSWGARPCTFRACASSTTPSRAGSTTTPWRSTNSLRDVPGSHHTWLLDPAHAAGFPDDVRTVEVHSAEASAALGAADVVISNHHVEVPWPKRPDCLYLQTWHGTPLKHVHADIPHQSPRIARMVATFDLDVALWDVLTSPSEQAGEWLARAFRFDGESLATGSPRNDVLVGPDAGAVRAAARAGLGLEDHQTAVLYAPTWRDDQMDATGAFDFDLRLDLDAFRRRLGPDHVLLVRLHPFVSGRLRGRVPDDDPRVRDVSFVPQVSDLYLAADALVTDYSSVMFDFAVTGKPLVFYTYDFEHYRDDLRGFTFDPRPVAPGPMVRSSDEVLDALADLDAVRERWRAPYAAFRERFCSTEDGRAAERVADRARAGVLTREAHLTHRAEMRVAVHVGCAA</sequence>
<dbReference type="Gene3D" id="1.10.340.30">
    <property type="entry name" value="Hypothetical protein, domain 2"/>
    <property type="match status" value="1"/>
</dbReference>
<keyword evidence="4" id="KW-0808">Transferase</keyword>
<dbReference type="SUPFAM" id="SSF48150">
    <property type="entry name" value="DNA-glycosylase"/>
    <property type="match status" value="1"/>
</dbReference>
<dbReference type="Proteomes" id="UP001157017">
    <property type="component" value="Unassembled WGS sequence"/>
</dbReference>
<keyword evidence="6" id="KW-0472">Membrane</keyword>
<evidence type="ECO:0000256" key="1">
    <source>
        <dbReference type="ARBA" id="ARBA00004202"/>
    </source>
</evidence>
<dbReference type="InterPro" id="IPR051612">
    <property type="entry name" value="Teichoic_Acid_Biosynth"/>
</dbReference>
<evidence type="ECO:0000313" key="9">
    <source>
        <dbReference type="Proteomes" id="UP001157017"/>
    </source>
</evidence>
<dbReference type="Gene3D" id="3.40.50.12580">
    <property type="match status" value="1"/>
</dbReference>
<dbReference type="PANTHER" id="PTHR37316:SF3">
    <property type="entry name" value="TEICHOIC ACID GLYCEROL-PHOSPHATE TRANSFERASE"/>
    <property type="match status" value="1"/>
</dbReference>
<dbReference type="Gene3D" id="3.40.50.11820">
    <property type="match status" value="1"/>
</dbReference>
<dbReference type="EMBL" id="BSUZ01000001">
    <property type="protein sequence ID" value="GMA88419.1"/>
    <property type="molecule type" value="Genomic_DNA"/>
</dbReference>